<evidence type="ECO:0000313" key="3">
    <source>
        <dbReference type="EMBL" id="KAF5535427.1"/>
    </source>
</evidence>
<proteinExistence type="predicted"/>
<evidence type="ECO:0000256" key="1">
    <source>
        <dbReference type="SAM" id="Coils"/>
    </source>
</evidence>
<comment type="caution">
    <text evidence="3">The sequence shown here is derived from an EMBL/GenBank/DDBJ whole genome shotgun (WGS) entry which is preliminary data.</text>
</comment>
<keyword evidence="1" id="KW-0175">Coiled coil</keyword>
<reference evidence="3 4" key="1">
    <citation type="submission" date="2020-05" db="EMBL/GenBank/DDBJ databases">
        <title>Identification and distribution of gene clusters putatively required for synthesis of sphingolipid metabolism inhibitors in phylogenetically diverse species of the filamentous fungus Fusarium.</title>
        <authorList>
            <person name="Kim H.-S."/>
            <person name="Busman M."/>
            <person name="Brown D.W."/>
            <person name="Divon H."/>
            <person name="Uhlig S."/>
            <person name="Proctor R.H."/>
        </authorList>
    </citation>
    <scope>NUCLEOTIDE SEQUENCE [LARGE SCALE GENOMIC DNA]</scope>
    <source>
        <strain evidence="3 4">NRRL 25196</strain>
    </source>
</reference>
<dbReference type="Proteomes" id="UP000574317">
    <property type="component" value="Unassembled WGS sequence"/>
</dbReference>
<sequence>MADIERRGSKKSELIRQGVVQCLALEAECEGLRDSLAESKNHVQKLEARVAEMAFDQAGLMKLLAEKDALIEMYSALMSETLDKTVQRERQDLEDVEVKVSSALNQLDEEMGKLGLEQQGSSDPKPLRAKRPGLIRQGAIVPGTSTSGRSRPRISRENTPRLLRQDAQMYKREEGEESPADDSLLQMACE</sequence>
<feature type="coiled-coil region" evidence="1">
    <location>
        <begin position="79"/>
        <end position="106"/>
    </location>
</feature>
<organism evidence="3 4">
    <name type="scientific">Fusarium napiforme</name>
    <dbReference type="NCBI Taxonomy" id="42672"/>
    <lineage>
        <taxon>Eukaryota</taxon>
        <taxon>Fungi</taxon>
        <taxon>Dikarya</taxon>
        <taxon>Ascomycota</taxon>
        <taxon>Pezizomycotina</taxon>
        <taxon>Sordariomycetes</taxon>
        <taxon>Hypocreomycetidae</taxon>
        <taxon>Hypocreales</taxon>
        <taxon>Nectriaceae</taxon>
        <taxon>Fusarium</taxon>
        <taxon>Fusarium fujikuroi species complex</taxon>
    </lineage>
</organism>
<evidence type="ECO:0000313" key="4">
    <source>
        <dbReference type="Proteomes" id="UP000574317"/>
    </source>
</evidence>
<dbReference type="EMBL" id="JAAOAO010000597">
    <property type="protein sequence ID" value="KAF5535427.1"/>
    <property type="molecule type" value="Genomic_DNA"/>
</dbReference>
<name>A0A8H5IEB1_9HYPO</name>
<evidence type="ECO:0000256" key="2">
    <source>
        <dbReference type="SAM" id="MobiDB-lite"/>
    </source>
</evidence>
<protein>
    <submittedName>
        <fullName evidence="3">Uncharacterized protein</fullName>
    </submittedName>
</protein>
<accession>A0A8H5IEB1</accession>
<feature type="region of interest" description="Disordered" evidence="2">
    <location>
        <begin position="115"/>
        <end position="190"/>
    </location>
</feature>
<dbReference type="AlphaFoldDB" id="A0A8H5IEB1"/>
<gene>
    <name evidence="3" type="ORF">FNAPI_12070</name>
</gene>
<keyword evidence="4" id="KW-1185">Reference proteome</keyword>